<accession>A0A0A9BKU1</accession>
<proteinExistence type="predicted"/>
<name>A0A0A9BKU1_ARUDO</name>
<organism evidence="1">
    <name type="scientific">Arundo donax</name>
    <name type="common">Giant reed</name>
    <name type="synonym">Donax arundinaceus</name>
    <dbReference type="NCBI Taxonomy" id="35708"/>
    <lineage>
        <taxon>Eukaryota</taxon>
        <taxon>Viridiplantae</taxon>
        <taxon>Streptophyta</taxon>
        <taxon>Embryophyta</taxon>
        <taxon>Tracheophyta</taxon>
        <taxon>Spermatophyta</taxon>
        <taxon>Magnoliopsida</taxon>
        <taxon>Liliopsida</taxon>
        <taxon>Poales</taxon>
        <taxon>Poaceae</taxon>
        <taxon>PACMAD clade</taxon>
        <taxon>Arundinoideae</taxon>
        <taxon>Arundineae</taxon>
        <taxon>Arundo</taxon>
    </lineage>
</organism>
<reference evidence="1" key="2">
    <citation type="journal article" date="2015" name="Data Brief">
        <title>Shoot transcriptome of the giant reed, Arundo donax.</title>
        <authorList>
            <person name="Barrero R.A."/>
            <person name="Guerrero F.D."/>
            <person name="Moolhuijzen P."/>
            <person name="Goolsby J.A."/>
            <person name="Tidwell J."/>
            <person name="Bellgard S.E."/>
            <person name="Bellgard M.I."/>
        </authorList>
    </citation>
    <scope>NUCLEOTIDE SEQUENCE</scope>
    <source>
        <tissue evidence="1">Shoot tissue taken approximately 20 cm above the soil surface</tissue>
    </source>
</reference>
<evidence type="ECO:0000313" key="1">
    <source>
        <dbReference type="EMBL" id="JAD62773.1"/>
    </source>
</evidence>
<dbReference type="AlphaFoldDB" id="A0A0A9BKU1"/>
<protein>
    <submittedName>
        <fullName evidence="1">Uncharacterized protein</fullName>
    </submittedName>
</protein>
<dbReference type="EMBL" id="GBRH01235122">
    <property type="protein sequence ID" value="JAD62773.1"/>
    <property type="molecule type" value="Transcribed_RNA"/>
</dbReference>
<reference evidence="1" key="1">
    <citation type="submission" date="2014-09" db="EMBL/GenBank/DDBJ databases">
        <authorList>
            <person name="Magalhaes I.L.F."/>
            <person name="Oliveira U."/>
            <person name="Santos F.R."/>
            <person name="Vidigal T.H.D.A."/>
            <person name="Brescovit A.D."/>
            <person name="Santos A.J."/>
        </authorList>
    </citation>
    <scope>NUCLEOTIDE SEQUENCE</scope>
    <source>
        <tissue evidence="1">Shoot tissue taken approximately 20 cm above the soil surface</tissue>
    </source>
</reference>
<sequence>MFPVDIILNNCYIFLFDFMVKDFSVLGLRA</sequence>